<dbReference type="Gene3D" id="3.40.50.720">
    <property type="entry name" value="NAD(P)-binding Rossmann-like Domain"/>
    <property type="match status" value="2"/>
</dbReference>
<proteinExistence type="inferred from homology"/>
<dbReference type="NCBIfam" id="TIGR01179">
    <property type="entry name" value="galE"/>
    <property type="match status" value="1"/>
</dbReference>
<accession>A0AAN9N9S5</accession>
<comment type="similarity">
    <text evidence="4">Belongs to the NAD(P)-dependent epimerase/dehydratase family.</text>
</comment>
<keyword evidence="9" id="KW-0119">Carbohydrate metabolism</keyword>
<dbReference type="Proteomes" id="UP001374584">
    <property type="component" value="Unassembled WGS sequence"/>
</dbReference>
<comment type="catalytic activity">
    <reaction evidence="1">
        <text>UDP-alpha-D-glucose = UDP-alpha-D-galactose</text>
        <dbReference type="Rhea" id="RHEA:22168"/>
        <dbReference type="ChEBI" id="CHEBI:58885"/>
        <dbReference type="ChEBI" id="CHEBI:66914"/>
        <dbReference type="EC" id="5.1.3.2"/>
    </reaction>
</comment>
<feature type="region of interest" description="Disordered" evidence="12">
    <location>
        <begin position="1"/>
        <end position="39"/>
    </location>
</feature>
<dbReference type="InterPro" id="IPR016040">
    <property type="entry name" value="NAD(P)-bd_dom"/>
</dbReference>
<dbReference type="InterPro" id="IPR036291">
    <property type="entry name" value="NAD(P)-bd_dom_sf"/>
</dbReference>
<evidence type="ECO:0000256" key="9">
    <source>
        <dbReference type="ARBA" id="ARBA00023277"/>
    </source>
</evidence>
<evidence type="ECO:0000256" key="10">
    <source>
        <dbReference type="ARBA" id="ARBA00031367"/>
    </source>
</evidence>
<keyword evidence="7" id="KW-0299">Galactose metabolism</keyword>
<dbReference type="EC" id="5.1.3.2" evidence="5"/>
<feature type="domain" description="NAD(P)-binding" evidence="13">
    <location>
        <begin position="218"/>
        <end position="424"/>
    </location>
</feature>
<protein>
    <recommendedName>
        <fullName evidence="5">UDP-glucose 4-epimerase</fullName>
        <ecNumber evidence="5">5.1.3.2</ecNumber>
    </recommendedName>
    <alternativeName>
        <fullName evidence="11">Galactowaldenase</fullName>
    </alternativeName>
    <alternativeName>
        <fullName evidence="10">UDP-galactose 4-epimerase</fullName>
    </alternativeName>
</protein>
<evidence type="ECO:0000256" key="3">
    <source>
        <dbReference type="ARBA" id="ARBA00004947"/>
    </source>
</evidence>
<organism evidence="14 15">
    <name type="scientific">Phaseolus coccineus</name>
    <name type="common">Scarlet runner bean</name>
    <name type="synonym">Phaseolus multiflorus</name>
    <dbReference type="NCBI Taxonomy" id="3886"/>
    <lineage>
        <taxon>Eukaryota</taxon>
        <taxon>Viridiplantae</taxon>
        <taxon>Streptophyta</taxon>
        <taxon>Embryophyta</taxon>
        <taxon>Tracheophyta</taxon>
        <taxon>Spermatophyta</taxon>
        <taxon>Magnoliopsida</taxon>
        <taxon>eudicotyledons</taxon>
        <taxon>Gunneridae</taxon>
        <taxon>Pentapetalae</taxon>
        <taxon>rosids</taxon>
        <taxon>fabids</taxon>
        <taxon>Fabales</taxon>
        <taxon>Fabaceae</taxon>
        <taxon>Papilionoideae</taxon>
        <taxon>50 kb inversion clade</taxon>
        <taxon>NPAAA clade</taxon>
        <taxon>indigoferoid/millettioid clade</taxon>
        <taxon>Phaseoleae</taxon>
        <taxon>Phaseolus</taxon>
    </lineage>
</organism>
<comment type="cofactor">
    <cofactor evidence="2">
        <name>NAD(+)</name>
        <dbReference type="ChEBI" id="CHEBI:57540"/>
    </cofactor>
</comment>
<evidence type="ECO:0000256" key="11">
    <source>
        <dbReference type="ARBA" id="ARBA00033067"/>
    </source>
</evidence>
<keyword evidence="6" id="KW-0520">NAD</keyword>
<feature type="domain" description="NAD(P)-binding" evidence="13">
    <location>
        <begin position="52"/>
        <end position="169"/>
    </location>
</feature>
<evidence type="ECO:0000256" key="5">
    <source>
        <dbReference type="ARBA" id="ARBA00013189"/>
    </source>
</evidence>
<evidence type="ECO:0000256" key="8">
    <source>
        <dbReference type="ARBA" id="ARBA00023235"/>
    </source>
</evidence>
<dbReference type="CDD" id="cd05247">
    <property type="entry name" value="UDP_G4E_1_SDR_e"/>
    <property type="match status" value="1"/>
</dbReference>
<dbReference type="AlphaFoldDB" id="A0AAN9N9S5"/>
<dbReference type="PANTHER" id="PTHR43725:SF49">
    <property type="entry name" value="UDP-GLUCOSE 4-EPIMERASE"/>
    <property type="match status" value="1"/>
</dbReference>
<evidence type="ECO:0000256" key="7">
    <source>
        <dbReference type="ARBA" id="ARBA00023144"/>
    </source>
</evidence>
<dbReference type="FunFam" id="3.90.25.10:FF:000060">
    <property type="entry name" value="UDP-glucose 4-epimerase 4"/>
    <property type="match status" value="1"/>
</dbReference>
<evidence type="ECO:0000256" key="6">
    <source>
        <dbReference type="ARBA" id="ARBA00023027"/>
    </source>
</evidence>
<reference evidence="14 15" key="1">
    <citation type="submission" date="2024-01" db="EMBL/GenBank/DDBJ databases">
        <title>The genomes of 5 underutilized Papilionoideae crops provide insights into root nodulation and disease resistanc.</title>
        <authorList>
            <person name="Jiang F."/>
        </authorList>
    </citation>
    <scope>NUCLEOTIDE SEQUENCE [LARGE SCALE GENOMIC DNA]</scope>
    <source>
        <strain evidence="14">JINMINGXINNONG_FW02</strain>
        <tissue evidence="14">Leaves</tissue>
    </source>
</reference>
<evidence type="ECO:0000256" key="12">
    <source>
        <dbReference type="SAM" id="MobiDB-lite"/>
    </source>
</evidence>
<evidence type="ECO:0000313" key="14">
    <source>
        <dbReference type="EMBL" id="KAK7366538.1"/>
    </source>
</evidence>
<evidence type="ECO:0000256" key="4">
    <source>
        <dbReference type="ARBA" id="ARBA00007637"/>
    </source>
</evidence>
<keyword evidence="8" id="KW-0413">Isomerase</keyword>
<dbReference type="GO" id="GO:0003978">
    <property type="term" value="F:UDP-glucose 4-epimerase activity"/>
    <property type="evidence" value="ECO:0007669"/>
    <property type="project" value="UniProtKB-EC"/>
</dbReference>
<dbReference type="Gene3D" id="3.90.25.10">
    <property type="entry name" value="UDP-galactose 4-epimerase, domain 1"/>
    <property type="match status" value="1"/>
</dbReference>
<evidence type="ECO:0000256" key="2">
    <source>
        <dbReference type="ARBA" id="ARBA00001911"/>
    </source>
</evidence>
<comment type="pathway">
    <text evidence="3">Carbohydrate metabolism; galactose metabolism.</text>
</comment>
<dbReference type="EMBL" id="JAYMYR010000004">
    <property type="protein sequence ID" value="KAK7366538.1"/>
    <property type="molecule type" value="Genomic_DNA"/>
</dbReference>
<comment type="caution">
    <text evidence="14">The sequence shown here is derived from an EMBL/GenBank/DDBJ whole genome shotgun (WGS) entry which is preliminary data.</text>
</comment>
<feature type="compositionally biased region" description="Polar residues" evidence="12">
    <location>
        <begin position="1"/>
        <end position="15"/>
    </location>
</feature>
<evidence type="ECO:0000259" key="13">
    <source>
        <dbReference type="Pfam" id="PF16363"/>
    </source>
</evidence>
<evidence type="ECO:0000256" key="1">
    <source>
        <dbReference type="ARBA" id="ARBA00000083"/>
    </source>
</evidence>
<name>A0AAN9N9S5_PHACN</name>
<sequence length="444" mass="48727">MASRVSSGNLTSSTPPYVINSPRFRSPHKLSKAPSHQNAAHRNNLMLRKTVLVTGGAGYIGSHTVLQLLLGGFTTVVVDNLDNSSEVAIHRVPELAGEFGNNLSFHKVDLRDRAALEQIFVSTQFDAVIHFAGLKAVGESVQKPLLYYNNNLTGTITLLEVMAAHGCKKLSGYMCSQHRRVVVVSEVVDRNSHEGIFFTNFVKNIHVAVAVAVIAFAALVFSSSATVYGWPKEVPCTEEFPLSAMNPYGRTKLIIEEICRDVHHAEPDLKIILLRYFNPVGAHPSGYIGEDPQGIPNNLMPFVQQVAVGRRPALTVFGNDYNTVDGTGVRDYIHVVDLADGHIAALLKLDEPSIGCEVYNLGTGKGTSVLEMVRAFETASGKKIPLVMAGRRPGDAEIVYASTKKAERELKWKAKYGIDEMCRDQWNWASKNPYGYVDQEDSTD</sequence>
<dbReference type="GO" id="GO:0006012">
    <property type="term" value="P:galactose metabolic process"/>
    <property type="evidence" value="ECO:0007669"/>
    <property type="project" value="UniProtKB-KW"/>
</dbReference>
<dbReference type="SUPFAM" id="SSF51735">
    <property type="entry name" value="NAD(P)-binding Rossmann-fold domains"/>
    <property type="match status" value="1"/>
</dbReference>
<dbReference type="PANTHER" id="PTHR43725">
    <property type="entry name" value="UDP-GLUCOSE 4-EPIMERASE"/>
    <property type="match status" value="1"/>
</dbReference>
<keyword evidence="15" id="KW-1185">Reference proteome</keyword>
<evidence type="ECO:0000313" key="15">
    <source>
        <dbReference type="Proteomes" id="UP001374584"/>
    </source>
</evidence>
<gene>
    <name evidence="14" type="ORF">VNO80_08531</name>
</gene>
<dbReference type="InterPro" id="IPR005886">
    <property type="entry name" value="UDP_G4E"/>
</dbReference>
<dbReference type="GO" id="GO:0005829">
    <property type="term" value="C:cytosol"/>
    <property type="evidence" value="ECO:0007669"/>
    <property type="project" value="TreeGrafter"/>
</dbReference>
<dbReference type="Pfam" id="PF16363">
    <property type="entry name" value="GDP_Man_Dehyd"/>
    <property type="match status" value="2"/>
</dbReference>